<dbReference type="Gramene" id="TVU04511">
    <property type="protein sequence ID" value="TVU04511"/>
    <property type="gene ID" value="EJB05_47622"/>
</dbReference>
<dbReference type="EMBL" id="RWGY01000002">
    <property type="protein sequence ID" value="TVU50312.1"/>
    <property type="molecule type" value="Genomic_DNA"/>
</dbReference>
<proteinExistence type="predicted"/>
<gene>
    <name evidence="2" type="ORF">EJB05_01679</name>
    <name evidence="1" type="ORF">EJB05_47622</name>
</gene>
<keyword evidence="3" id="KW-1185">Reference proteome</keyword>
<comment type="caution">
    <text evidence="1">The sequence shown here is derived from an EMBL/GenBank/DDBJ whole genome shotgun (WGS) entry which is preliminary data.</text>
</comment>
<reference evidence="1 3" key="1">
    <citation type="journal article" date="2019" name="Sci. Rep.">
        <title>A high-quality genome of Eragrostis curvula grass provides insights into Poaceae evolution and supports new strategies to enhance forage quality.</title>
        <authorList>
            <person name="Carballo J."/>
            <person name="Santos B.A.C.M."/>
            <person name="Zappacosta D."/>
            <person name="Garbus I."/>
            <person name="Selva J.P."/>
            <person name="Gallo C.A."/>
            <person name="Diaz A."/>
            <person name="Albertini E."/>
            <person name="Caccamo M."/>
            <person name="Echenique V."/>
        </authorList>
    </citation>
    <scope>NUCLEOTIDE SEQUENCE [LARGE SCALE GENOMIC DNA]</scope>
    <source>
        <strain evidence="3">cv. Victoria</strain>
        <tissue evidence="1">Leaf</tissue>
    </source>
</reference>
<dbReference type="Proteomes" id="UP000324897">
    <property type="component" value="Chromosome 6"/>
</dbReference>
<evidence type="ECO:0000313" key="2">
    <source>
        <dbReference type="EMBL" id="TVU50312.1"/>
    </source>
</evidence>
<evidence type="ECO:0000313" key="1">
    <source>
        <dbReference type="EMBL" id="TVU04511.1"/>
    </source>
</evidence>
<dbReference type="EMBL" id="RWGY01000051">
    <property type="protein sequence ID" value="TVU04511.1"/>
    <property type="molecule type" value="Genomic_DNA"/>
</dbReference>
<evidence type="ECO:0000313" key="3">
    <source>
        <dbReference type="Proteomes" id="UP000324897"/>
    </source>
</evidence>
<accession>A0A5J9T117</accession>
<sequence length="116" mass="13242">MLGFGGHNKLTEESDRLRLLVPTDYSPTPNRLGNKRTFSSLPRMRETEAELQAEKAAVEAEWETEKTCMEAQWQEEKAGLEAQRVVLDAQWEAQRALLEAECQAQRSAWVSEDFVS</sequence>
<dbReference type="AlphaFoldDB" id="A0A5J9T117"/>
<name>A0A5J9T117_9POAL</name>
<protein>
    <submittedName>
        <fullName evidence="1">Uncharacterized protein</fullName>
    </submittedName>
</protein>
<dbReference type="Gramene" id="TVU50312">
    <property type="protein sequence ID" value="TVU50312"/>
    <property type="gene ID" value="EJB05_01679"/>
</dbReference>
<organism evidence="1 3">
    <name type="scientific">Eragrostis curvula</name>
    <name type="common">weeping love grass</name>
    <dbReference type="NCBI Taxonomy" id="38414"/>
    <lineage>
        <taxon>Eukaryota</taxon>
        <taxon>Viridiplantae</taxon>
        <taxon>Streptophyta</taxon>
        <taxon>Embryophyta</taxon>
        <taxon>Tracheophyta</taxon>
        <taxon>Spermatophyta</taxon>
        <taxon>Magnoliopsida</taxon>
        <taxon>Liliopsida</taxon>
        <taxon>Poales</taxon>
        <taxon>Poaceae</taxon>
        <taxon>PACMAD clade</taxon>
        <taxon>Chloridoideae</taxon>
        <taxon>Eragrostideae</taxon>
        <taxon>Eragrostidinae</taxon>
        <taxon>Eragrostis</taxon>
    </lineage>
</organism>